<name>A0A917KGH2_9ACTN</name>
<reference evidence="1" key="1">
    <citation type="journal article" date="2014" name="Int. J. Syst. Evol. Microbiol.">
        <title>Complete genome sequence of Corynebacterium casei LMG S-19264T (=DSM 44701T), isolated from a smear-ripened cheese.</title>
        <authorList>
            <consortium name="US DOE Joint Genome Institute (JGI-PGF)"/>
            <person name="Walter F."/>
            <person name="Albersmeier A."/>
            <person name="Kalinowski J."/>
            <person name="Ruckert C."/>
        </authorList>
    </citation>
    <scope>NUCLEOTIDE SEQUENCE</scope>
    <source>
        <strain evidence="1">CGMCC 4.7272</strain>
    </source>
</reference>
<evidence type="ECO:0000313" key="2">
    <source>
        <dbReference type="Proteomes" id="UP000625682"/>
    </source>
</evidence>
<organism evidence="1 2">
    <name type="scientific">Streptomyces lacrimifluminis</name>
    <dbReference type="NCBI Taxonomy" id="1500077"/>
    <lineage>
        <taxon>Bacteria</taxon>
        <taxon>Bacillati</taxon>
        <taxon>Actinomycetota</taxon>
        <taxon>Actinomycetes</taxon>
        <taxon>Kitasatosporales</taxon>
        <taxon>Streptomycetaceae</taxon>
        <taxon>Streptomyces</taxon>
    </lineage>
</organism>
<proteinExistence type="predicted"/>
<sequence length="109" mass="11571">MTPVCSSSAAQVSGWVQEPSFRRVDIVAMMPGPPMAKPRTVSRPPTAVREAMYGVLEASNLPNLMPVWPLWSRPCPLGAADRVVVRLPVWFMVGTPGRGAPPEGGGSGC</sequence>
<dbReference type="EMBL" id="BMMU01000001">
    <property type="protein sequence ID" value="GGJ09103.1"/>
    <property type="molecule type" value="Genomic_DNA"/>
</dbReference>
<protein>
    <submittedName>
        <fullName evidence="1">Uncharacterized protein</fullName>
    </submittedName>
</protein>
<reference evidence="1" key="2">
    <citation type="submission" date="2020-09" db="EMBL/GenBank/DDBJ databases">
        <authorList>
            <person name="Sun Q."/>
            <person name="Zhou Y."/>
        </authorList>
    </citation>
    <scope>NUCLEOTIDE SEQUENCE</scope>
    <source>
        <strain evidence="1">CGMCC 4.7272</strain>
    </source>
</reference>
<dbReference type="AlphaFoldDB" id="A0A917KGH2"/>
<keyword evidence="2" id="KW-1185">Reference proteome</keyword>
<dbReference type="Proteomes" id="UP000625682">
    <property type="component" value="Unassembled WGS sequence"/>
</dbReference>
<gene>
    <name evidence="1" type="ORF">GCM10012282_02070</name>
</gene>
<comment type="caution">
    <text evidence="1">The sequence shown here is derived from an EMBL/GenBank/DDBJ whole genome shotgun (WGS) entry which is preliminary data.</text>
</comment>
<evidence type="ECO:0000313" key="1">
    <source>
        <dbReference type="EMBL" id="GGJ09103.1"/>
    </source>
</evidence>
<accession>A0A917KGH2</accession>